<gene>
    <name evidence="3" type="ORF">ACFQ03_12190</name>
</gene>
<dbReference type="InterPro" id="IPR029063">
    <property type="entry name" value="SAM-dependent_MTases_sf"/>
</dbReference>
<dbReference type="SUPFAM" id="SSF53335">
    <property type="entry name" value="S-adenosyl-L-methionine-dependent methyltransferases"/>
    <property type="match status" value="1"/>
</dbReference>
<sequence length="293" mass="33631">MNKLNNSAKIAKTFETIFKCPHCSGSMKVTELKSMRCLNKHTFDFAKTGYLNLLTRPANSHYKKELFEARHKMIAESELYTPLHEAIVRCIQGHAAASASPLMVVDLGCGEGSHLQKILNERIHPAMTGFGLDISKEAINLASKRYENHIWLVSDLAKLPFRDDSFHVILNILSPSNYKEFKRVLVPDGLIIKVVPRPDYLLELRKAFFENNEKEHYKNDESAELFKKHFDLLNVTHISYVKNLNQEEMDHLTQMTPLAWSSDKMHMDMFKNQDSAQITIDLDILVGVNKKMI</sequence>
<keyword evidence="4" id="KW-1185">Reference proteome</keyword>
<dbReference type="Proteomes" id="UP001597120">
    <property type="component" value="Unassembled WGS sequence"/>
</dbReference>
<dbReference type="Pfam" id="PF13649">
    <property type="entry name" value="Methyltransf_25"/>
    <property type="match status" value="1"/>
</dbReference>
<keyword evidence="3" id="KW-0489">Methyltransferase</keyword>
<dbReference type="InterPro" id="IPR016718">
    <property type="entry name" value="rRNA_m1G-MeTrfase_A_prd"/>
</dbReference>
<dbReference type="PIRSF" id="PIRSF018249">
    <property type="entry name" value="MyrA_prd"/>
    <property type="match status" value="1"/>
</dbReference>
<name>A0ABW3DBJ6_9BACL</name>
<dbReference type="EMBL" id="JBHTIU010000039">
    <property type="protein sequence ID" value="MFD0869912.1"/>
    <property type="molecule type" value="Genomic_DNA"/>
</dbReference>
<organism evidence="3 4">
    <name type="scientific">Paenibacillus residui</name>
    <dbReference type="NCBI Taxonomy" id="629724"/>
    <lineage>
        <taxon>Bacteria</taxon>
        <taxon>Bacillati</taxon>
        <taxon>Bacillota</taxon>
        <taxon>Bacilli</taxon>
        <taxon>Bacillales</taxon>
        <taxon>Paenibacillaceae</taxon>
        <taxon>Paenibacillus</taxon>
    </lineage>
</organism>
<dbReference type="CDD" id="cd02440">
    <property type="entry name" value="AdoMet_MTases"/>
    <property type="match status" value="1"/>
</dbReference>
<dbReference type="InterPro" id="IPR048647">
    <property type="entry name" value="RlmA_N"/>
</dbReference>
<dbReference type="Gene3D" id="3.40.50.150">
    <property type="entry name" value="Vaccinia Virus protein VP39"/>
    <property type="match status" value="1"/>
</dbReference>
<dbReference type="InterPro" id="IPR041698">
    <property type="entry name" value="Methyltransf_25"/>
</dbReference>
<dbReference type="GO" id="GO:0032259">
    <property type="term" value="P:methylation"/>
    <property type="evidence" value="ECO:0007669"/>
    <property type="project" value="UniProtKB-KW"/>
</dbReference>
<evidence type="ECO:0000259" key="1">
    <source>
        <dbReference type="Pfam" id="PF13649"/>
    </source>
</evidence>
<comment type="caution">
    <text evidence="3">The sequence shown here is derived from an EMBL/GenBank/DDBJ whole genome shotgun (WGS) entry which is preliminary data.</text>
</comment>
<protein>
    <submittedName>
        <fullName evidence="3">Methyltransferase domain-containing protein</fullName>
    </submittedName>
</protein>
<reference evidence="4" key="1">
    <citation type="journal article" date="2019" name="Int. J. Syst. Evol. Microbiol.">
        <title>The Global Catalogue of Microorganisms (GCM) 10K type strain sequencing project: providing services to taxonomists for standard genome sequencing and annotation.</title>
        <authorList>
            <consortium name="The Broad Institute Genomics Platform"/>
            <consortium name="The Broad Institute Genome Sequencing Center for Infectious Disease"/>
            <person name="Wu L."/>
            <person name="Ma J."/>
        </authorList>
    </citation>
    <scope>NUCLEOTIDE SEQUENCE [LARGE SCALE GENOMIC DNA]</scope>
    <source>
        <strain evidence="4">CCUG 57263</strain>
    </source>
</reference>
<proteinExistence type="predicted"/>
<accession>A0ABW3DBJ6</accession>
<feature type="domain" description="Methyltransferase" evidence="1">
    <location>
        <begin position="104"/>
        <end position="189"/>
    </location>
</feature>
<evidence type="ECO:0000313" key="4">
    <source>
        <dbReference type="Proteomes" id="UP001597120"/>
    </source>
</evidence>
<feature type="domain" description="23S rRNA (guanine(745)-N(1))-methyltransferase N-terminal" evidence="2">
    <location>
        <begin position="18"/>
        <end position="54"/>
    </location>
</feature>
<keyword evidence="3" id="KW-0808">Transferase</keyword>
<dbReference type="GO" id="GO:0008168">
    <property type="term" value="F:methyltransferase activity"/>
    <property type="evidence" value="ECO:0007669"/>
    <property type="project" value="UniProtKB-KW"/>
</dbReference>
<evidence type="ECO:0000259" key="2">
    <source>
        <dbReference type="Pfam" id="PF21302"/>
    </source>
</evidence>
<dbReference type="RefSeq" id="WP_379288378.1">
    <property type="nucleotide sequence ID" value="NZ_JBHTIU010000039.1"/>
</dbReference>
<evidence type="ECO:0000313" key="3">
    <source>
        <dbReference type="EMBL" id="MFD0869912.1"/>
    </source>
</evidence>
<dbReference type="Pfam" id="PF21302">
    <property type="entry name" value="Zn_ribbon_RlmA"/>
    <property type="match status" value="1"/>
</dbReference>